<keyword evidence="2" id="KW-0812">Transmembrane</keyword>
<evidence type="ECO:0000256" key="1">
    <source>
        <dbReference type="SAM" id="MobiDB-lite"/>
    </source>
</evidence>
<keyword evidence="2" id="KW-0472">Membrane</keyword>
<protein>
    <submittedName>
        <fullName evidence="3">Uncharacterized protein</fullName>
    </submittedName>
</protein>
<sequence length="220" mass="24622">MTNGASQSSKKSNSNDIIPQTFAKLQNIFTEADALRLIEDYNSSGAFAEKSPDEKSKIPPQTRAQEPAVPKHVDANLGQLEEGSSSSLFKRSINIDDLTLQAIREAGVSEKEVKRMQTLSKIRSWLMFFFAGSCWILAGHFGKNDAKVPAIFYGVLVILTIFLERFVLSKADAVRGGISSLQREFFWWTLEMNIILAMMILTGLHAFIAKFYDLVFSLFV</sequence>
<proteinExistence type="predicted"/>
<keyword evidence="4" id="KW-1185">Reference proteome</keyword>
<dbReference type="EMBL" id="JBBWRZ010000008">
    <property type="protein sequence ID" value="KAK8230413.1"/>
    <property type="molecule type" value="Genomic_DNA"/>
</dbReference>
<feature type="transmembrane region" description="Helical" evidence="2">
    <location>
        <begin position="124"/>
        <end position="142"/>
    </location>
</feature>
<organism evidence="3 4">
    <name type="scientific">Phyllosticta capitalensis</name>
    <dbReference type="NCBI Taxonomy" id="121624"/>
    <lineage>
        <taxon>Eukaryota</taxon>
        <taxon>Fungi</taxon>
        <taxon>Dikarya</taxon>
        <taxon>Ascomycota</taxon>
        <taxon>Pezizomycotina</taxon>
        <taxon>Dothideomycetes</taxon>
        <taxon>Dothideomycetes incertae sedis</taxon>
        <taxon>Botryosphaeriales</taxon>
        <taxon>Phyllostictaceae</taxon>
        <taxon>Phyllosticta</taxon>
    </lineage>
</organism>
<feature type="transmembrane region" description="Helical" evidence="2">
    <location>
        <begin position="185"/>
        <end position="208"/>
    </location>
</feature>
<feature type="transmembrane region" description="Helical" evidence="2">
    <location>
        <begin position="148"/>
        <end position="164"/>
    </location>
</feature>
<evidence type="ECO:0000313" key="4">
    <source>
        <dbReference type="Proteomes" id="UP001492380"/>
    </source>
</evidence>
<feature type="region of interest" description="Disordered" evidence="1">
    <location>
        <begin position="46"/>
        <end position="70"/>
    </location>
</feature>
<accession>A0ABR1YIF2</accession>
<name>A0ABR1YIF2_9PEZI</name>
<keyword evidence="2" id="KW-1133">Transmembrane helix</keyword>
<gene>
    <name evidence="3" type="ORF">HDK90DRAFT_320465</name>
</gene>
<evidence type="ECO:0000256" key="2">
    <source>
        <dbReference type="SAM" id="Phobius"/>
    </source>
</evidence>
<evidence type="ECO:0000313" key="3">
    <source>
        <dbReference type="EMBL" id="KAK8230413.1"/>
    </source>
</evidence>
<dbReference type="Proteomes" id="UP001492380">
    <property type="component" value="Unassembled WGS sequence"/>
</dbReference>
<reference evidence="3 4" key="1">
    <citation type="submission" date="2024-04" db="EMBL/GenBank/DDBJ databases">
        <title>Phyllosticta paracitricarpa is synonymous to the EU quarantine fungus P. citricarpa based on phylogenomic analyses.</title>
        <authorList>
            <consortium name="Lawrence Berkeley National Laboratory"/>
            <person name="Van Ingen-Buijs V.A."/>
            <person name="Van Westerhoven A.C."/>
            <person name="Haridas S."/>
            <person name="Skiadas P."/>
            <person name="Martin F."/>
            <person name="Groenewald J.Z."/>
            <person name="Crous P.W."/>
            <person name="Seidl M.F."/>
        </authorList>
    </citation>
    <scope>NUCLEOTIDE SEQUENCE [LARGE SCALE GENOMIC DNA]</scope>
    <source>
        <strain evidence="3 4">CBS 123374</strain>
    </source>
</reference>
<comment type="caution">
    <text evidence="3">The sequence shown here is derived from an EMBL/GenBank/DDBJ whole genome shotgun (WGS) entry which is preliminary data.</text>
</comment>